<keyword evidence="4" id="KW-1185">Reference proteome</keyword>
<dbReference type="InterPro" id="IPR000387">
    <property type="entry name" value="Tyr_Pase_dom"/>
</dbReference>
<sequence>MLRFRHLLSIAVLAVILTLGYLVSLQVNGNFHAILPGQAYRSAQPSAQNLERWAGQAGIRSVINLRGAHQGTPWYDAEIAASQKLGIAHFDFGMSAGRRLSDEDAETLIALLRDAPKPVLIHCKSGADRTGLAAALYLAQLGKGEGLAEAQISIRYGHISIPHTNAWPMNESWEAMEGRFGYES</sequence>
<evidence type="ECO:0000313" key="3">
    <source>
        <dbReference type="EMBL" id="MDT1063379.1"/>
    </source>
</evidence>
<dbReference type="InterPro" id="IPR029021">
    <property type="entry name" value="Prot-tyrosine_phosphatase-like"/>
</dbReference>
<dbReference type="PANTHER" id="PTHR31126">
    <property type="entry name" value="TYROSINE-PROTEIN PHOSPHATASE"/>
    <property type="match status" value="1"/>
</dbReference>
<comment type="caution">
    <text evidence="3">The sequence shown here is derived from an EMBL/GenBank/DDBJ whole genome shotgun (WGS) entry which is preliminary data.</text>
</comment>
<dbReference type="PANTHER" id="PTHR31126:SF72">
    <property type="entry name" value="DUAL SPECIFICITY PROTEIN PHOSPHATASE TPBA"/>
    <property type="match status" value="1"/>
</dbReference>
<reference evidence="4" key="1">
    <citation type="submission" date="2023-07" db="EMBL/GenBank/DDBJ databases">
        <title>Characterization of two Paracoccaceae strains isolated from Phycosphere and proposal of Xinfangfangia lacusdiani sp. nov.</title>
        <authorList>
            <person name="Deng Y."/>
            <person name="Zhang Y.Q."/>
        </authorList>
    </citation>
    <scope>NUCLEOTIDE SEQUENCE [LARGE SCALE GENOMIC DNA]</scope>
    <source>
        <strain evidence="4">CPCC 101403</strain>
    </source>
</reference>
<proteinExistence type="inferred from homology"/>
<evidence type="ECO:0000313" key="4">
    <source>
        <dbReference type="Proteomes" id="UP001251085"/>
    </source>
</evidence>
<comment type="similarity">
    <text evidence="1">Belongs to the protein-tyrosine phosphatase family.</text>
</comment>
<dbReference type="Proteomes" id="UP001251085">
    <property type="component" value="Unassembled WGS sequence"/>
</dbReference>
<accession>A0ABU3EGL0</accession>
<gene>
    <name evidence="3" type="ORF">RM190_16005</name>
</gene>
<dbReference type="Gene3D" id="3.90.190.10">
    <property type="entry name" value="Protein tyrosine phosphatase superfamily"/>
    <property type="match status" value="1"/>
</dbReference>
<dbReference type="PROSITE" id="PS50056">
    <property type="entry name" value="TYR_PHOSPHATASE_2"/>
    <property type="match status" value="1"/>
</dbReference>
<dbReference type="InterPro" id="IPR016130">
    <property type="entry name" value="Tyr_Pase_AS"/>
</dbReference>
<organism evidence="3 4">
    <name type="scientific">Paracoccus broussonetiae</name>
    <dbReference type="NCBI Taxonomy" id="3075834"/>
    <lineage>
        <taxon>Bacteria</taxon>
        <taxon>Pseudomonadati</taxon>
        <taxon>Pseudomonadota</taxon>
        <taxon>Alphaproteobacteria</taxon>
        <taxon>Rhodobacterales</taxon>
        <taxon>Paracoccaceae</taxon>
        <taxon>Paracoccus</taxon>
    </lineage>
</organism>
<dbReference type="PROSITE" id="PS00383">
    <property type="entry name" value="TYR_PHOSPHATASE_1"/>
    <property type="match status" value="1"/>
</dbReference>
<name>A0ABU3EGL0_9RHOB</name>
<evidence type="ECO:0000256" key="1">
    <source>
        <dbReference type="ARBA" id="ARBA00009580"/>
    </source>
</evidence>
<dbReference type="InterPro" id="IPR055214">
    <property type="entry name" value="PTP-NADK"/>
</dbReference>
<dbReference type="RefSeq" id="WP_311760468.1">
    <property type="nucleotide sequence ID" value="NZ_JAVRQI010000012.1"/>
</dbReference>
<feature type="domain" description="Tyrosine specific protein phosphatases" evidence="2">
    <location>
        <begin position="118"/>
        <end position="155"/>
    </location>
</feature>
<protein>
    <submittedName>
        <fullName evidence="3">Tyrosine-protein phosphatase</fullName>
    </submittedName>
</protein>
<dbReference type="EMBL" id="JAVRQI010000012">
    <property type="protein sequence ID" value="MDT1063379.1"/>
    <property type="molecule type" value="Genomic_DNA"/>
</dbReference>
<dbReference type="SUPFAM" id="SSF52799">
    <property type="entry name" value="(Phosphotyrosine protein) phosphatases II"/>
    <property type="match status" value="1"/>
</dbReference>
<dbReference type="Pfam" id="PF22741">
    <property type="entry name" value="PTP-NADK"/>
    <property type="match status" value="1"/>
</dbReference>
<evidence type="ECO:0000259" key="2">
    <source>
        <dbReference type="PROSITE" id="PS50056"/>
    </source>
</evidence>